<name>A0A812L4U3_SYMPI</name>
<dbReference type="OrthoDB" id="406759at2759"/>
<keyword evidence="2" id="KW-1185">Reference proteome</keyword>
<dbReference type="EMBL" id="CAJNIZ010004776">
    <property type="protein sequence ID" value="CAE7235865.1"/>
    <property type="molecule type" value="Genomic_DNA"/>
</dbReference>
<dbReference type="Proteomes" id="UP000649617">
    <property type="component" value="Unassembled WGS sequence"/>
</dbReference>
<reference evidence="1" key="1">
    <citation type="submission" date="2021-02" db="EMBL/GenBank/DDBJ databases">
        <authorList>
            <person name="Dougan E. K."/>
            <person name="Rhodes N."/>
            <person name="Thang M."/>
            <person name="Chan C."/>
        </authorList>
    </citation>
    <scope>NUCLEOTIDE SEQUENCE</scope>
</reference>
<dbReference type="AlphaFoldDB" id="A0A812L4U3"/>
<feature type="non-terminal residue" evidence="1">
    <location>
        <position position="1"/>
    </location>
</feature>
<protein>
    <submittedName>
        <fullName evidence="1">Uncharacterized protein</fullName>
    </submittedName>
</protein>
<accession>A0A812L4U3</accession>
<sequence length="485" mass="54912">MFYERYTDGSNENIKYVGSGMGNMETRLVEVGAGQGSYSKEKSATYGYRCRPACWLCLLCRHLTAQSITARCFSSRCSSSAPSGPPAQTTCAKFRASVASPPTWDSSCCLTCGVSCADPVTEAPHYHEVVRRHYNTVVRKVPVNHYVKVQMPQAPPIVHTVHVVKPNAHYDCFDGDNYAYKTWSGPHTRWCCYKYKEYCPKQVVNRNIYHHVTKIQRVHVPVPVQAARPPPIIHNIPQVYHIPSPPKYVHVPVPGPTVVHHVMVNKDVPYPVRQPPQVITVKKPYTVKIAGRSHYVHVPVPSPPHIVPKYKVHVVTVMDYDCDSHFDKWYYTWSSAKKHWCCDHQQRGCPGSWHHHNHVVTVVHHYKHYNCRAGLSNWYHGWSKVKKSWCCEHDHLGCPGDAHGQWHAHTVVHTVVGHAAGEGGYDCDAGYSNWEHGWSYHKKIYCCHTEHKGCQPYHCHHDKVGCAATTLSPLGCDAARADNIC</sequence>
<evidence type="ECO:0000313" key="2">
    <source>
        <dbReference type="Proteomes" id="UP000649617"/>
    </source>
</evidence>
<comment type="caution">
    <text evidence="1">The sequence shown here is derived from an EMBL/GenBank/DDBJ whole genome shotgun (WGS) entry which is preliminary data.</text>
</comment>
<organism evidence="1 2">
    <name type="scientific">Symbiodinium pilosum</name>
    <name type="common">Dinoflagellate</name>
    <dbReference type="NCBI Taxonomy" id="2952"/>
    <lineage>
        <taxon>Eukaryota</taxon>
        <taxon>Sar</taxon>
        <taxon>Alveolata</taxon>
        <taxon>Dinophyceae</taxon>
        <taxon>Suessiales</taxon>
        <taxon>Symbiodiniaceae</taxon>
        <taxon>Symbiodinium</taxon>
    </lineage>
</organism>
<proteinExistence type="predicted"/>
<evidence type="ECO:0000313" key="1">
    <source>
        <dbReference type="EMBL" id="CAE7235865.1"/>
    </source>
</evidence>
<gene>
    <name evidence="1" type="ORF">SPIL2461_LOCUS3817</name>
</gene>